<feature type="transmembrane region" description="Helical" evidence="6">
    <location>
        <begin position="52"/>
        <end position="69"/>
    </location>
</feature>
<dbReference type="GO" id="GO:0022857">
    <property type="term" value="F:transmembrane transporter activity"/>
    <property type="evidence" value="ECO:0007669"/>
    <property type="project" value="InterPro"/>
</dbReference>
<dbReference type="PANTHER" id="PTHR43791">
    <property type="entry name" value="PERMEASE-RELATED"/>
    <property type="match status" value="1"/>
</dbReference>
<feature type="transmembrane region" description="Helical" evidence="6">
    <location>
        <begin position="330"/>
        <end position="351"/>
    </location>
</feature>
<feature type="transmembrane region" description="Helical" evidence="6">
    <location>
        <begin position="241"/>
        <end position="260"/>
    </location>
</feature>
<organism evidence="8 9">
    <name type="scientific">Phakopsora pachyrhizi</name>
    <name type="common">Asian soybean rust disease fungus</name>
    <dbReference type="NCBI Taxonomy" id="170000"/>
    <lineage>
        <taxon>Eukaryota</taxon>
        <taxon>Fungi</taxon>
        <taxon>Dikarya</taxon>
        <taxon>Basidiomycota</taxon>
        <taxon>Pucciniomycotina</taxon>
        <taxon>Pucciniomycetes</taxon>
        <taxon>Pucciniales</taxon>
        <taxon>Phakopsoraceae</taxon>
        <taxon>Phakopsora</taxon>
    </lineage>
</organism>
<dbReference type="PROSITE" id="PS50850">
    <property type="entry name" value="MFS"/>
    <property type="match status" value="1"/>
</dbReference>
<dbReference type="GO" id="GO:0016020">
    <property type="term" value="C:membrane"/>
    <property type="evidence" value="ECO:0007669"/>
    <property type="project" value="UniProtKB-SubCell"/>
</dbReference>
<feature type="transmembrane region" description="Helical" evidence="6">
    <location>
        <begin position="81"/>
        <end position="101"/>
    </location>
</feature>
<dbReference type="SUPFAM" id="SSF103473">
    <property type="entry name" value="MFS general substrate transporter"/>
    <property type="match status" value="1"/>
</dbReference>
<keyword evidence="5 6" id="KW-0472">Membrane</keyword>
<comment type="caution">
    <text evidence="8">The sequence shown here is derived from an EMBL/GenBank/DDBJ whole genome shotgun (WGS) entry which is preliminary data.</text>
</comment>
<dbReference type="InterPro" id="IPR036259">
    <property type="entry name" value="MFS_trans_sf"/>
</dbReference>
<comment type="subcellular location">
    <subcellularLocation>
        <location evidence="1">Membrane</location>
        <topology evidence="1">Multi-pass membrane protein</topology>
    </subcellularLocation>
</comment>
<dbReference type="EMBL" id="CALTRL010006023">
    <property type="protein sequence ID" value="CAH7688812.1"/>
    <property type="molecule type" value="Genomic_DNA"/>
</dbReference>
<evidence type="ECO:0000313" key="8">
    <source>
        <dbReference type="EMBL" id="CAH7688812.1"/>
    </source>
</evidence>
<evidence type="ECO:0000256" key="1">
    <source>
        <dbReference type="ARBA" id="ARBA00004141"/>
    </source>
</evidence>
<proteinExistence type="predicted"/>
<keyword evidence="2" id="KW-0813">Transport</keyword>
<accession>A0AAV0BND6</accession>
<name>A0AAV0BND6_PHAPC</name>
<keyword evidence="3 6" id="KW-0812">Transmembrane</keyword>
<evidence type="ECO:0000256" key="5">
    <source>
        <dbReference type="ARBA" id="ARBA00023136"/>
    </source>
</evidence>
<feature type="domain" description="Major facilitator superfamily (MFS) profile" evidence="7">
    <location>
        <begin position="15"/>
        <end position="424"/>
    </location>
</feature>
<dbReference type="AlphaFoldDB" id="A0AAV0BND6"/>
<dbReference type="PANTHER" id="PTHR43791:SF62">
    <property type="entry name" value="MAJOR FACILITATOR SUPERFAMILY (MFS) PROFILE DOMAIN-CONTAINING PROTEIN"/>
    <property type="match status" value="1"/>
</dbReference>
<dbReference type="InterPro" id="IPR020846">
    <property type="entry name" value="MFS_dom"/>
</dbReference>
<feature type="transmembrane region" description="Helical" evidence="6">
    <location>
        <begin position="141"/>
        <end position="163"/>
    </location>
</feature>
<evidence type="ECO:0000313" key="9">
    <source>
        <dbReference type="Proteomes" id="UP001153365"/>
    </source>
</evidence>
<evidence type="ECO:0000256" key="2">
    <source>
        <dbReference type="ARBA" id="ARBA00022448"/>
    </source>
</evidence>
<feature type="transmembrane region" description="Helical" evidence="6">
    <location>
        <begin position="306"/>
        <end position="324"/>
    </location>
</feature>
<evidence type="ECO:0000259" key="7">
    <source>
        <dbReference type="PROSITE" id="PS50850"/>
    </source>
</evidence>
<dbReference type="FunFam" id="1.20.1250.20:FF:000057">
    <property type="entry name" value="MFS general substrate transporter"/>
    <property type="match status" value="1"/>
</dbReference>
<feature type="transmembrane region" description="Helical" evidence="6">
    <location>
        <begin position="280"/>
        <end position="299"/>
    </location>
</feature>
<protein>
    <submittedName>
        <fullName evidence="8">Major facilitator superfamily domain-containing protein</fullName>
    </submittedName>
</protein>
<keyword evidence="9" id="KW-1185">Reference proteome</keyword>
<keyword evidence="4 6" id="KW-1133">Transmembrane helix</keyword>
<feature type="transmembrane region" description="Helical" evidence="6">
    <location>
        <begin position="107"/>
        <end position="129"/>
    </location>
</feature>
<gene>
    <name evidence="8" type="ORF">PPACK8108_LOCUS23845</name>
</gene>
<evidence type="ECO:0000256" key="4">
    <source>
        <dbReference type="ARBA" id="ARBA00022989"/>
    </source>
</evidence>
<evidence type="ECO:0000256" key="6">
    <source>
        <dbReference type="SAM" id="Phobius"/>
    </source>
</evidence>
<dbReference type="Pfam" id="PF07690">
    <property type="entry name" value="MFS_1"/>
    <property type="match status" value="1"/>
</dbReference>
<feature type="transmembrane region" description="Helical" evidence="6">
    <location>
        <begin position="175"/>
        <end position="197"/>
    </location>
</feature>
<feature type="transmembrane region" description="Helical" evidence="6">
    <location>
        <begin position="363"/>
        <end position="384"/>
    </location>
</feature>
<evidence type="ECO:0000256" key="3">
    <source>
        <dbReference type="ARBA" id="ARBA00022692"/>
    </source>
</evidence>
<dbReference type="Gene3D" id="1.20.1250.20">
    <property type="entry name" value="MFS general substrate transporter like domains"/>
    <property type="match status" value="2"/>
</dbReference>
<feature type="transmembrane region" description="Helical" evidence="6">
    <location>
        <begin position="396"/>
        <end position="417"/>
    </location>
</feature>
<dbReference type="InterPro" id="IPR011701">
    <property type="entry name" value="MFS"/>
</dbReference>
<sequence length="424" mass="47289">MVAEKKLVRKLDLHIFPCVCMMYLLNHLDRSSIANARVGGMAEDLNLSSSDYSILVLIFSVGYVIAEIPSNMILTRVRPSIFLPSIMIIWGTTVVLFSLVQNKQSLFILRFFLGLAESGFSPGATFLLSSWYKKRELTKRFAFFFCSAVIGSAFGGLLAGFILEGLDGTRGISGWRWLFIIEGLITICIGVIVLFFLPDWPSTTTWLNSEEKKLASARLLPSISSFSSSRRNVNGNIIKDYKVYLFFLMITSSHSISYFIPTITSSLGYKGNSAQFMSIPPYLIAIFCLLSVSFSSDILDEKPLHYSVPMLLSGIINIICIFVTNIKSRYVLVCFGYGINFGAFPVTLAWLSASFDQTPERNSIAQALMNSVAYCAFFYGSYLWPLKDEPKFLTGFAFSSGFCILGSIASVLLHFVLKKEKKTD</sequence>
<dbReference type="Proteomes" id="UP001153365">
    <property type="component" value="Unassembled WGS sequence"/>
</dbReference>
<reference evidence="8" key="1">
    <citation type="submission" date="2022-06" db="EMBL/GenBank/DDBJ databases">
        <authorList>
            <consortium name="SYNGENTA / RWTH Aachen University"/>
        </authorList>
    </citation>
    <scope>NUCLEOTIDE SEQUENCE</scope>
</reference>